<organism evidence="2 3">
    <name type="scientific">Scophthalmus maximus</name>
    <name type="common">Turbot</name>
    <name type="synonym">Psetta maxima</name>
    <dbReference type="NCBI Taxonomy" id="52904"/>
    <lineage>
        <taxon>Eukaryota</taxon>
        <taxon>Metazoa</taxon>
        <taxon>Chordata</taxon>
        <taxon>Craniata</taxon>
        <taxon>Vertebrata</taxon>
        <taxon>Euteleostomi</taxon>
        <taxon>Actinopterygii</taxon>
        <taxon>Neopterygii</taxon>
        <taxon>Teleostei</taxon>
        <taxon>Neoteleostei</taxon>
        <taxon>Acanthomorphata</taxon>
        <taxon>Carangaria</taxon>
        <taxon>Pleuronectiformes</taxon>
        <taxon>Pleuronectoidei</taxon>
        <taxon>Scophthalmidae</taxon>
        <taxon>Scophthalmus</taxon>
    </lineage>
</organism>
<accession>A0A6A4T203</accession>
<evidence type="ECO:0000313" key="3">
    <source>
        <dbReference type="Proteomes" id="UP000438429"/>
    </source>
</evidence>
<name>A0A6A4T203_SCOMX</name>
<evidence type="ECO:0000313" key="2">
    <source>
        <dbReference type="EMBL" id="KAF0040097.1"/>
    </source>
</evidence>
<dbReference type="Proteomes" id="UP000438429">
    <property type="component" value="Unassembled WGS sequence"/>
</dbReference>
<evidence type="ECO:0000256" key="1">
    <source>
        <dbReference type="SAM" id="MobiDB-lite"/>
    </source>
</evidence>
<feature type="region of interest" description="Disordered" evidence="1">
    <location>
        <begin position="212"/>
        <end position="238"/>
    </location>
</feature>
<comment type="caution">
    <text evidence="2">The sequence shown here is derived from an EMBL/GenBank/DDBJ whole genome shotgun (WGS) entry which is preliminary data.</text>
</comment>
<dbReference type="EMBL" id="VEVO01000007">
    <property type="protein sequence ID" value="KAF0040097.1"/>
    <property type="molecule type" value="Genomic_DNA"/>
</dbReference>
<dbReference type="AlphaFoldDB" id="A0A6A4T203"/>
<protein>
    <submittedName>
        <fullName evidence="2">Uncharacterized protein</fullName>
    </submittedName>
</protein>
<gene>
    <name evidence="2" type="ORF">F2P81_008332</name>
</gene>
<proteinExistence type="predicted"/>
<sequence length="368" mass="40799">MTGGTASRASGEEEGPDLLRSKSTLSLRVFSNNAYHKAARTGNYGVKIRTRRDSGLVLQSVTGSIRPKYIMRCIQVQLVHHRHNVFLSRSQHDVYRSDLLAARVERRYWTEQTTQPTQSVTRRGVTLAGSRLHVPNKNQTHSGPLAAMLDLSSSSCGSTGAVDRPAFAVPSASPRLASLAPHAAHFPEHSSPALQLLRSVARAALCKSVSGASERARRAAKQHQSTSRGGVDKRTRRKRATVVHFSSSCAAKKMKKKKRRRQRRCRFDRRTTKNLKKSSAFLSFFLSHPAVPSASFLLSVQRRKREEEIGDTRGGALFSSVLYQSESTQTSEKVSRDWQSLSGQILIDKVDGDLNPLRGVDWTAADRQ</sequence>
<reference evidence="2 3" key="1">
    <citation type="submission" date="2019-06" db="EMBL/GenBank/DDBJ databases">
        <title>Draft genomes of female and male turbot (Scophthalmus maximus).</title>
        <authorList>
            <person name="Xu H."/>
            <person name="Xu X.-W."/>
            <person name="Shao C."/>
            <person name="Chen S."/>
        </authorList>
    </citation>
    <scope>NUCLEOTIDE SEQUENCE [LARGE SCALE GENOMIC DNA]</scope>
    <source>
        <strain evidence="2">Ysfricsl-2016a</strain>
        <tissue evidence="2">Blood</tissue>
    </source>
</reference>